<dbReference type="SUPFAM" id="SSF46785">
    <property type="entry name" value="Winged helix' DNA-binding domain"/>
    <property type="match status" value="1"/>
</dbReference>
<dbReference type="InterPro" id="IPR014757">
    <property type="entry name" value="Tscrpt_reg_IclR_C"/>
</dbReference>
<dbReference type="Gene3D" id="3.30.450.40">
    <property type="match status" value="1"/>
</dbReference>
<dbReference type="Pfam" id="PF01614">
    <property type="entry name" value="IclR_C"/>
    <property type="match status" value="1"/>
</dbReference>
<dbReference type="Pfam" id="PF09339">
    <property type="entry name" value="HTH_IclR"/>
    <property type="match status" value="1"/>
</dbReference>
<proteinExistence type="predicted"/>
<evidence type="ECO:0000313" key="5">
    <source>
        <dbReference type="EMBL" id="CQR52283.1"/>
    </source>
</evidence>
<gene>
    <name evidence="5" type="primary">allR_1</name>
    <name evidence="5" type="ORF">BN996_03075</name>
</gene>
<reference evidence="6" key="1">
    <citation type="submission" date="2015-03" db="EMBL/GenBank/DDBJ databases">
        <authorList>
            <person name="Urmite Genomes"/>
        </authorList>
    </citation>
    <scope>NUCLEOTIDE SEQUENCE [LARGE SCALE GENOMIC DNA]</scope>
    <source>
        <strain evidence="6">Arc-Hr</strain>
    </source>
</reference>
<dbReference type="SUPFAM" id="SSF55781">
    <property type="entry name" value="GAF domain-like"/>
    <property type="match status" value="1"/>
</dbReference>
<organism evidence="5 6">
    <name type="scientific">Haloferax massiliensis</name>
    <dbReference type="NCBI Taxonomy" id="1476858"/>
    <lineage>
        <taxon>Archaea</taxon>
        <taxon>Methanobacteriati</taxon>
        <taxon>Methanobacteriota</taxon>
        <taxon>Stenosarchaea group</taxon>
        <taxon>Halobacteria</taxon>
        <taxon>Halobacteriales</taxon>
        <taxon>Haloferacaceae</taxon>
        <taxon>Haloferax</taxon>
    </lineage>
</organism>
<feature type="domain" description="IclR-ED" evidence="4">
    <location>
        <begin position="70"/>
        <end position="254"/>
    </location>
</feature>
<dbReference type="EMBL" id="CSTE01000003">
    <property type="protein sequence ID" value="CQR52283.1"/>
    <property type="molecule type" value="Genomic_DNA"/>
</dbReference>
<dbReference type="AlphaFoldDB" id="A0A0D6JUM4"/>
<keyword evidence="1" id="KW-0805">Transcription regulation</keyword>
<dbReference type="InterPro" id="IPR036390">
    <property type="entry name" value="WH_DNA-bd_sf"/>
</dbReference>
<evidence type="ECO:0000313" key="6">
    <source>
        <dbReference type="Proteomes" id="UP000198902"/>
    </source>
</evidence>
<dbReference type="PANTHER" id="PTHR30136:SF35">
    <property type="entry name" value="HTH-TYPE TRANSCRIPTIONAL REGULATOR RV1719"/>
    <property type="match status" value="1"/>
</dbReference>
<dbReference type="GO" id="GO:0045892">
    <property type="term" value="P:negative regulation of DNA-templated transcription"/>
    <property type="evidence" value="ECO:0007669"/>
    <property type="project" value="TreeGrafter"/>
</dbReference>
<name>A0A0D6JUM4_9EURY</name>
<dbReference type="InterPro" id="IPR036388">
    <property type="entry name" value="WH-like_DNA-bd_sf"/>
</dbReference>
<dbReference type="SMART" id="SM00346">
    <property type="entry name" value="HTH_ICLR"/>
    <property type="match status" value="1"/>
</dbReference>
<dbReference type="InterPro" id="IPR011991">
    <property type="entry name" value="ArsR-like_HTH"/>
</dbReference>
<evidence type="ECO:0000259" key="4">
    <source>
        <dbReference type="PROSITE" id="PS51078"/>
    </source>
</evidence>
<dbReference type="CDD" id="cd00090">
    <property type="entry name" value="HTH_ARSR"/>
    <property type="match status" value="1"/>
</dbReference>
<keyword evidence="6" id="KW-1185">Reference proteome</keyword>
<dbReference type="GO" id="GO:0003700">
    <property type="term" value="F:DNA-binding transcription factor activity"/>
    <property type="evidence" value="ECO:0007669"/>
    <property type="project" value="TreeGrafter"/>
</dbReference>
<dbReference type="PANTHER" id="PTHR30136">
    <property type="entry name" value="HELIX-TURN-HELIX TRANSCRIPTIONAL REGULATOR, ICLR FAMILY"/>
    <property type="match status" value="1"/>
</dbReference>
<dbReference type="PROSITE" id="PS51078">
    <property type="entry name" value="ICLR_ED"/>
    <property type="match status" value="1"/>
</dbReference>
<keyword evidence="3" id="KW-0804">Transcription</keyword>
<dbReference type="OrthoDB" id="14763at2157"/>
<protein>
    <submittedName>
        <fullName evidence="5">HTH-type transcriptional repressor AllR</fullName>
    </submittedName>
</protein>
<dbReference type="InterPro" id="IPR050707">
    <property type="entry name" value="HTH_MetabolicPath_Reg"/>
</dbReference>
<sequence length="255" mass="28533">MPTDDSPTTLRTTATSIAILKQLEAIDGARVSEIAERMDKPKSTIHGHLATLKQEQFVIKEGDFYFIGPELLRLGNQVRTREPAFVLARQFTERLFEETRLRSIFTVEMGGKAVFLHTASGSKMGWSHEQLGNRLFLHNTAVGKAILAELPEPRIEQIIDRWGLPRETENTTTDREALFEELERVREQGYAVNRAENFNELYAIGVAATRRSGDVIGGFSVTGPAHSVTGEDRKAELAHTVRDIVSEFELELALA</sequence>
<dbReference type="Gene3D" id="1.10.10.10">
    <property type="entry name" value="Winged helix-like DNA-binding domain superfamily/Winged helix DNA-binding domain"/>
    <property type="match status" value="1"/>
</dbReference>
<dbReference type="InterPro" id="IPR005471">
    <property type="entry name" value="Tscrpt_reg_IclR_N"/>
</dbReference>
<evidence type="ECO:0000256" key="3">
    <source>
        <dbReference type="ARBA" id="ARBA00023163"/>
    </source>
</evidence>
<dbReference type="InterPro" id="IPR029016">
    <property type="entry name" value="GAF-like_dom_sf"/>
</dbReference>
<dbReference type="GO" id="GO:0003677">
    <property type="term" value="F:DNA binding"/>
    <property type="evidence" value="ECO:0007669"/>
    <property type="project" value="UniProtKB-KW"/>
</dbReference>
<dbReference type="RefSeq" id="WP_089780445.1">
    <property type="nucleotide sequence ID" value="NZ_CABLRR010000003.1"/>
</dbReference>
<evidence type="ECO:0000256" key="2">
    <source>
        <dbReference type="ARBA" id="ARBA00023125"/>
    </source>
</evidence>
<accession>A0A0D6JUM4</accession>
<evidence type="ECO:0000256" key="1">
    <source>
        <dbReference type="ARBA" id="ARBA00023015"/>
    </source>
</evidence>
<keyword evidence="2" id="KW-0238">DNA-binding</keyword>
<dbReference type="Proteomes" id="UP000198902">
    <property type="component" value="Unassembled WGS sequence"/>
</dbReference>